<dbReference type="InterPro" id="IPR010919">
    <property type="entry name" value="SAND-like_dom_sf"/>
</dbReference>
<organism evidence="12 13">
    <name type="scientific">Dipodomys ordii</name>
    <name type="common">Ord's kangaroo rat</name>
    <dbReference type="NCBI Taxonomy" id="10020"/>
    <lineage>
        <taxon>Eukaryota</taxon>
        <taxon>Metazoa</taxon>
        <taxon>Chordata</taxon>
        <taxon>Craniata</taxon>
        <taxon>Vertebrata</taxon>
        <taxon>Euteleostomi</taxon>
        <taxon>Mammalia</taxon>
        <taxon>Eutheria</taxon>
        <taxon>Euarchontoglires</taxon>
        <taxon>Glires</taxon>
        <taxon>Rodentia</taxon>
        <taxon>Castorimorpha</taxon>
        <taxon>Heteromyidae</taxon>
        <taxon>Dipodomyinae</taxon>
        <taxon>Dipodomys</taxon>
    </lineage>
</organism>
<dbReference type="AlphaFoldDB" id="A0A1S3ELG6"/>
<keyword evidence="12" id="KW-1185">Reference proteome</keyword>
<dbReference type="SUPFAM" id="SSF47370">
    <property type="entry name" value="Bromodomain"/>
    <property type="match status" value="1"/>
</dbReference>
<evidence type="ECO:0000313" key="12">
    <source>
        <dbReference type="Proteomes" id="UP000081671"/>
    </source>
</evidence>
<dbReference type="OrthoDB" id="1870062at2759"/>
<dbReference type="PROSITE" id="PS50016">
    <property type="entry name" value="ZF_PHD_2"/>
    <property type="match status" value="1"/>
</dbReference>
<dbReference type="InterPro" id="IPR043563">
    <property type="entry name" value="Sp110/Sp140/Sp140L-like"/>
</dbReference>
<dbReference type="SUPFAM" id="SSF63763">
    <property type="entry name" value="SAND domain-like"/>
    <property type="match status" value="1"/>
</dbReference>
<dbReference type="RefSeq" id="XP_012865201.1">
    <property type="nucleotide sequence ID" value="XM_013009747.1"/>
</dbReference>
<dbReference type="InterPro" id="IPR019786">
    <property type="entry name" value="Zinc_finger_PHD-type_CS"/>
</dbReference>
<evidence type="ECO:0000256" key="4">
    <source>
        <dbReference type="ARBA" id="ARBA00022833"/>
    </source>
</evidence>
<feature type="domain" description="PHD-type" evidence="9">
    <location>
        <begin position="495"/>
        <end position="541"/>
    </location>
</feature>
<feature type="domain" description="SAND" evidence="10">
    <location>
        <begin position="343"/>
        <end position="425"/>
    </location>
</feature>
<dbReference type="InterPro" id="IPR000770">
    <property type="entry name" value="SAND_dom"/>
</dbReference>
<dbReference type="Pfam" id="PF01342">
    <property type="entry name" value="SAND"/>
    <property type="match status" value="1"/>
</dbReference>
<feature type="region of interest" description="Disordered" evidence="8">
    <location>
        <begin position="120"/>
        <end position="180"/>
    </location>
</feature>
<keyword evidence="1" id="KW-0597">Phosphoprotein</keyword>
<evidence type="ECO:0000256" key="8">
    <source>
        <dbReference type="SAM" id="MobiDB-lite"/>
    </source>
</evidence>
<feature type="compositionally biased region" description="Basic residues" evidence="8">
    <location>
        <begin position="431"/>
        <end position="450"/>
    </location>
</feature>
<dbReference type="PROSITE" id="PS01359">
    <property type="entry name" value="ZF_PHD_1"/>
    <property type="match status" value="1"/>
</dbReference>
<feature type="compositionally biased region" description="Basic and acidic residues" evidence="8">
    <location>
        <begin position="146"/>
        <end position="162"/>
    </location>
</feature>
<evidence type="ECO:0000256" key="7">
    <source>
        <dbReference type="PROSITE-ProRule" id="PRU00146"/>
    </source>
</evidence>
<evidence type="ECO:0000256" key="6">
    <source>
        <dbReference type="ARBA" id="ARBA00023125"/>
    </source>
</evidence>
<dbReference type="InParanoid" id="A0A1S3ELG6"/>
<feature type="region of interest" description="Disordered" evidence="8">
    <location>
        <begin position="281"/>
        <end position="320"/>
    </location>
</feature>
<dbReference type="PANTHER" id="PTHR46386:SF8">
    <property type="entry name" value="NUCLEAR BODY PROTEIN SP140"/>
    <property type="match status" value="1"/>
</dbReference>
<dbReference type="PROSITE" id="PS50864">
    <property type="entry name" value="SAND"/>
    <property type="match status" value="1"/>
</dbReference>
<dbReference type="SMART" id="SM00258">
    <property type="entry name" value="SAND"/>
    <property type="match status" value="1"/>
</dbReference>
<dbReference type="PROSITE" id="PS51414">
    <property type="entry name" value="HSR"/>
    <property type="match status" value="1"/>
</dbReference>
<evidence type="ECO:0000256" key="1">
    <source>
        <dbReference type="ARBA" id="ARBA00022553"/>
    </source>
</evidence>
<dbReference type="GO" id="GO:0031981">
    <property type="term" value="C:nuclear lumen"/>
    <property type="evidence" value="ECO:0007669"/>
    <property type="project" value="UniProtKB-ARBA"/>
</dbReference>
<keyword evidence="2" id="KW-0479">Metal-binding</keyword>
<dbReference type="GO" id="GO:0000981">
    <property type="term" value="F:DNA-binding transcription factor activity, RNA polymerase II-specific"/>
    <property type="evidence" value="ECO:0007669"/>
    <property type="project" value="TreeGrafter"/>
</dbReference>
<dbReference type="KEGG" id="dord:105980807"/>
<dbReference type="SUPFAM" id="SSF57903">
    <property type="entry name" value="FYVE/PHD zinc finger"/>
    <property type="match status" value="1"/>
</dbReference>
<evidence type="ECO:0000259" key="9">
    <source>
        <dbReference type="PROSITE" id="PS50016"/>
    </source>
</evidence>
<dbReference type="InterPro" id="IPR004865">
    <property type="entry name" value="HSR_dom"/>
</dbReference>
<dbReference type="InterPro" id="IPR001965">
    <property type="entry name" value="Znf_PHD"/>
</dbReference>
<dbReference type="Gene3D" id="1.20.920.10">
    <property type="entry name" value="Bromodomain-like"/>
    <property type="match status" value="1"/>
</dbReference>
<proteinExistence type="predicted"/>
<protein>
    <submittedName>
        <fullName evidence="13">Nuclear body protein SP140-like isoform X1</fullName>
    </submittedName>
</protein>
<dbReference type="InterPro" id="IPR013083">
    <property type="entry name" value="Znf_RING/FYVE/PHD"/>
</dbReference>
<dbReference type="SMART" id="SM00297">
    <property type="entry name" value="BROMO"/>
    <property type="match status" value="1"/>
</dbReference>
<dbReference type="InterPro" id="IPR019787">
    <property type="entry name" value="Znf_PHD-finger"/>
</dbReference>
<dbReference type="InterPro" id="IPR036427">
    <property type="entry name" value="Bromodomain-like_sf"/>
</dbReference>
<feature type="region of interest" description="Disordered" evidence="8">
    <location>
        <begin position="246"/>
        <end position="265"/>
    </location>
</feature>
<dbReference type="FunFam" id="1.20.920.10:FF:000028">
    <property type="entry name" value="Nuclear autoantigen Sp-100"/>
    <property type="match status" value="1"/>
</dbReference>
<dbReference type="FunCoup" id="A0A1S3ELG6">
    <property type="interactions" value="751"/>
</dbReference>
<dbReference type="GO" id="GO:0008270">
    <property type="term" value="F:zinc ion binding"/>
    <property type="evidence" value="ECO:0007669"/>
    <property type="project" value="UniProtKB-KW"/>
</dbReference>
<keyword evidence="5" id="KW-0103">Bromodomain</keyword>
<dbReference type="Pfam" id="PF03172">
    <property type="entry name" value="HSR"/>
    <property type="match status" value="1"/>
</dbReference>
<feature type="region of interest" description="Disordered" evidence="8">
    <location>
        <begin position="427"/>
        <end position="460"/>
    </location>
</feature>
<dbReference type="Gene3D" id="3.10.390.10">
    <property type="entry name" value="SAND domain-like"/>
    <property type="match status" value="1"/>
</dbReference>
<feature type="compositionally biased region" description="Basic residues" evidence="8">
    <location>
        <begin position="307"/>
        <end position="320"/>
    </location>
</feature>
<evidence type="ECO:0000256" key="2">
    <source>
        <dbReference type="ARBA" id="ARBA00022723"/>
    </source>
</evidence>
<dbReference type="FunFam" id="3.30.40.10:FF:000294">
    <property type="entry name" value="Nuclear autoantigen Sp-100"/>
    <property type="match status" value="1"/>
</dbReference>
<sequence length="674" mass="77216">MAAEEQDMEDDPIFRYFRENKVEIASAVTSPFPFLMSLRDRAFISEQMYKHFQESCKNVVPLAQVIYDILSELEKTFDLSLLKVLFSKVNMLAYPDLKEILRNFPNELHSTFYDSFHKGAGTPQASSIQSREGMPQASRIQSSCPQERDTAGLEINPEKEPQDALCSPPRNGPVSCDPSVFQMTNEGAAEKMLSQPPGSTEERDTAGLEINPEKEPQDALCSPPRNGPVSCDPSVFQMTNEGAAEKMLSQPPGSTEETEQSARGNEQCPCVMCSTKCVPEGPEEKMESSQVHDTQDNADVENDTTTRKLKRKRRRKKGHKWTKIKRRRPQNTYKKGSWKNRVCEYINFRSDLLPVTCGHLKGTLNKNKLKQGGALAKCILSEDGNWFTPIEFEAKGGHARSKNWKISVRCGRWSLLKLMEKGFLPRPPRTYPKRTRTYPKRKKRRTKMNHNKTQTDPDLPDFAQAKLQPGLLAGITHSALKNIFAWIPALELRNSDECEVCRKRGTLFCCDTCSRAFHRDCHIPSVEAEMTPWSCIFCRMEAIGSQQTHSEPEILDRQMWPEEQLKCEFVLLKVYCCSESTFFAKIPYYYYIRDTSTSQKKLMWLDRIKKTLNVRGYPQVQGFVQDMRLIFQNHRASYKDQDFGQMGLRLESEFEKTFKEVFAIEEANENGGLL</sequence>
<name>A0A1S3ELG6_DIPOR</name>
<evidence type="ECO:0000256" key="3">
    <source>
        <dbReference type="ARBA" id="ARBA00022771"/>
    </source>
</evidence>
<dbReference type="PANTHER" id="PTHR46386">
    <property type="entry name" value="NUCLEAR BODY PROTEIN SP140"/>
    <property type="match status" value="1"/>
</dbReference>
<dbReference type="GO" id="GO:0003677">
    <property type="term" value="F:DNA binding"/>
    <property type="evidence" value="ECO:0007669"/>
    <property type="project" value="UniProtKB-KW"/>
</dbReference>
<dbReference type="InterPro" id="IPR001487">
    <property type="entry name" value="Bromodomain"/>
</dbReference>
<keyword evidence="4" id="KW-0862">Zinc</keyword>
<dbReference type="GeneID" id="105980807"/>
<evidence type="ECO:0000313" key="13">
    <source>
        <dbReference type="RefSeq" id="XP_012865201.1"/>
    </source>
</evidence>
<accession>A0A1S3ELG6</accession>
<evidence type="ECO:0000259" key="10">
    <source>
        <dbReference type="PROSITE" id="PS50864"/>
    </source>
</evidence>
<dbReference type="SMART" id="SM00249">
    <property type="entry name" value="PHD"/>
    <property type="match status" value="1"/>
</dbReference>
<dbReference type="CDD" id="cd15626">
    <property type="entry name" value="PHD_SP110_140"/>
    <property type="match status" value="1"/>
</dbReference>
<reference evidence="13" key="1">
    <citation type="submission" date="2025-08" db="UniProtKB">
        <authorList>
            <consortium name="RefSeq"/>
        </authorList>
    </citation>
    <scope>IDENTIFICATION</scope>
    <source>
        <tissue evidence="13">Kidney</tissue>
    </source>
</reference>
<evidence type="ECO:0000256" key="5">
    <source>
        <dbReference type="ARBA" id="ARBA00023117"/>
    </source>
</evidence>
<gene>
    <name evidence="13" type="primary">LOC105980807</name>
</gene>
<feature type="domain" description="HSR" evidence="11">
    <location>
        <begin position="1"/>
        <end position="109"/>
    </location>
</feature>
<dbReference type="Pfam" id="PF00628">
    <property type="entry name" value="PHD"/>
    <property type="match status" value="1"/>
</dbReference>
<dbReference type="Gene3D" id="3.30.40.10">
    <property type="entry name" value="Zinc/RING finger domain, C3HC4 (zinc finger)"/>
    <property type="match status" value="1"/>
</dbReference>
<dbReference type="Proteomes" id="UP000081671">
    <property type="component" value="Unplaced"/>
</dbReference>
<keyword evidence="6" id="KW-0238">DNA-binding</keyword>
<evidence type="ECO:0000259" key="11">
    <source>
        <dbReference type="PROSITE" id="PS51414"/>
    </source>
</evidence>
<dbReference type="InterPro" id="IPR011011">
    <property type="entry name" value="Znf_FYVE_PHD"/>
</dbReference>
<keyword evidence="3 7" id="KW-0863">Zinc-finger</keyword>